<dbReference type="EMBL" id="JARULZ010000002">
    <property type="protein sequence ID" value="MEH0638529.1"/>
    <property type="molecule type" value="Genomic_DNA"/>
</dbReference>
<keyword evidence="2" id="KW-1003">Cell membrane</keyword>
<dbReference type="CDD" id="cd06579">
    <property type="entry name" value="TM_PBP1_transp_AraH_like"/>
    <property type="match status" value="1"/>
</dbReference>
<evidence type="ECO:0000256" key="4">
    <source>
        <dbReference type="ARBA" id="ARBA00022989"/>
    </source>
</evidence>
<feature type="transmembrane region" description="Helical" evidence="6">
    <location>
        <begin position="155"/>
        <end position="181"/>
    </location>
</feature>
<dbReference type="PANTHER" id="PTHR32196">
    <property type="entry name" value="ABC TRANSPORTER PERMEASE PROTEIN YPHD-RELATED-RELATED"/>
    <property type="match status" value="1"/>
</dbReference>
<dbReference type="InterPro" id="IPR001851">
    <property type="entry name" value="ABC_transp_permease"/>
</dbReference>
<feature type="transmembrane region" description="Helical" evidence="6">
    <location>
        <begin position="12"/>
        <end position="30"/>
    </location>
</feature>
<feature type="transmembrane region" description="Helical" evidence="6">
    <location>
        <begin position="42"/>
        <end position="63"/>
    </location>
</feature>
<dbReference type="RefSeq" id="WP_334661179.1">
    <property type="nucleotide sequence ID" value="NZ_JARULZ010000002.1"/>
</dbReference>
<evidence type="ECO:0000313" key="8">
    <source>
        <dbReference type="Proteomes" id="UP001310290"/>
    </source>
</evidence>
<feature type="transmembrane region" description="Helical" evidence="6">
    <location>
        <begin position="212"/>
        <end position="233"/>
    </location>
</feature>
<keyword evidence="3 6" id="KW-0812">Transmembrane</keyword>
<dbReference type="Proteomes" id="UP001310290">
    <property type="component" value="Unassembled WGS sequence"/>
</dbReference>
<feature type="transmembrane region" description="Helical" evidence="6">
    <location>
        <begin position="69"/>
        <end position="88"/>
    </location>
</feature>
<evidence type="ECO:0000256" key="2">
    <source>
        <dbReference type="ARBA" id="ARBA00022475"/>
    </source>
</evidence>
<evidence type="ECO:0000256" key="3">
    <source>
        <dbReference type="ARBA" id="ARBA00022692"/>
    </source>
</evidence>
<protein>
    <submittedName>
        <fullName evidence="7">ABC transporter permease</fullName>
    </submittedName>
</protein>
<evidence type="ECO:0000256" key="5">
    <source>
        <dbReference type="ARBA" id="ARBA00023136"/>
    </source>
</evidence>
<comment type="caution">
    <text evidence="7">The sequence shown here is derived from an EMBL/GenBank/DDBJ whole genome shotgun (WGS) entry which is preliminary data.</text>
</comment>
<dbReference type="PANTHER" id="PTHR32196:SF72">
    <property type="entry name" value="RIBOSE IMPORT PERMEASE PROTEIN RBSC"/>
    <property type="match status" value="1"/>
</dbReference>
<keyword evidence="4 6" id="KW-1133">Transmembrane helix</keyword>
<feature type="transmembrane region" description="Helical" evidence="6">
    <location>
        <begin position="245"/>
        <end position="272"/>
    </location>
</feature>
<sequence>MPRSLSVLRARPYAFALVLVVALVVANAVIRPSFLAPAQWPALLGTLAPFAILGVASTPPVLGGGGVDLSVGPLATVVNCVLVSVLMPHGLGGPLVAIPLLLLLGLVVGLINGVLVAVVRLDPVIVTLGSLFVLTGVALKVAATPRDAGQNWTAGLAGLMGGWFPGAVLTMAAPALVWLALRRTAFVRNLYAVGGDDAASFSAGVNVTAVRIGAYALAGLFAAIGGIALTALIQSSDASLGTTYALIALAAVSLGGTSFAGGTGGVLGPFLGACGIFLLQELLSASGASSNYVQLTYGVLLVVGVVLSATLVRSKREVAA</sequence>
<feature type="transmembrane region" description="Helical" evidence="6">
    <location>
        <begin position="95"/>
        <end position="118"/>
    </location>
</feature>
<feature type="transmembrane region" description="Helical" evidence="6">
    <location>
        <begin position="124"/>
        <end position="143"/>
    </location>
</feature>
<dbReference type="Pfam" id="PF02653">
    <property type="entry name" value="BPD_transp_2"/>
    <property type="match status" value="1"/>
</dbReference>
<reference evidence="7" key="1">
    <citation type="submission" date="2023-04" db="EMBL/GenBank/DDBJ databases">
        <title>Genomic diversity of scab-causing Streptomyces spp. in the province of Quebec, Canada.</title>
        <authorList>
            <person name="Biessy A."/>
            <person name="Cadieux M."/>
            <person name="Ciotola M."/>
            <person name="Filion M."/>
        </authorList>
    </citation>
    <scope>NUCLEOTIDE SEQUENCE</scope>
    <source>
        <strain evidence="7">B21-115</strain>
    </source>
</reference>
<feature type="transmembrane region" description="Helical" evidence="6">
    <location>
        <begin position="292"/>
        <end position="312"/>
    </location>
</feature>
<evidence type="ECO:0000256" key="1">
    <source>
        <dbReference type="ARBA" id="ARBA00004651"/>
    </source>
</evidence>
<name>A0ABU8AXY9_9ACTN</name>
<evidence type="ECO:0000256" key="6">
    <source>
        <dbReference type="SAM" id="Phobius"/>
    </source>
</evidence>
<keyword evidence="5 6" id="KW-0472">Membrane</keyword>
<accession>A0ABU8AXY9</accession>
<comment type="subcellular location">
    <subcellularLocation>
        <location evidence="1">Cell membrane</location>
        <topology evidence="1">Multi-pass membrane protein</topology>
    </subcellularLocation>
</comment>
<proteinExistence type="predicted"/>
<gene>
    <name evidence="7" type="ORF">QBA35_35475</name>
</gene>
<evidence type="ECO:0000313" key="7">
    <source>
        <dbReference type="EMBL" id="MEH0638529.1"/>
    </source>
</evidence>
<keyword evidence="8" id="KW-1185">Reference proteome</keyword>
<organism evidence="7 8">
    <name type="scientific">Streptomyces bottropensis</name>
    <dbReference type="NCBI Taxonomy" id="42235"/>
    <lineage>
        <taxon>Bacteria</taxon>
        <taxon>Bacillati</taxon>
        <taxon>Actinomycetota</taxon>
        <taxon>Actinomycetes</taxon>
        <taxon>Kitasatosporales</taxon>
        <taxon>Streptomycetaceae</taxon>
        <taxon>Streptomyces</taxon>
    </lineage>
</organism>